<evidence type="ECO:0000256" key="1">
    <source>
        <dbReference type="ARBA" id="ARBA00006484"/>
    </source>
</evidence>
<feature type="compositionally biased region" description="Basic and acidic residues" evidence="4">
    <location>
        <begin position="1063"/>
        <end position="1074"/>
    </location>
</feature>
<sequence length="2164" mass="234424">MSKPYRAYPGNGGQLNPDSQGNQPVSFKTDINRKKTKKWVSAKSVSYDGDDWGDEDDEDDEEEEAPPPLPTSTSRFQANQPQSSASTPTNAQLPTSSEPLSSDTPAFVRPADIYKRMQEERAKETQPVESPSSAPIPPTAPPREEPSHQGNNSGLSTSNSPLVIPELKRLSGFGSDFMSGTSLSEPPTQPAQINDAQTQSQSLPLHHNPSLGFNSVVHQAFDVPETPTSSNDNFSRSNSDSTNVISPILSHGNLEPAKTPTITEDYAGEASAQEPPANFKPGHRRDLSLPSPGNGPDRVPIVANSELSQQAELVSSSNPGDNLAQSADHGQKSPPDSEGTASGEATPKPASDPQQSIESAAPVESQPWSQNKESQSPMPTQLRIPQDQTRDVTQINPSMSTETSPQDMESDRLRKEIMRSLSPDPTTIEDASHTGNESTFLPKEYDSYLNDHRGVPLTSPLQPKSITAPAGPTEPLSLTINPAMAAESSAKHTEASSAVSQSHSGLKKRFSWEASDDSDEEDVLEEQPERPTSIPPAHSPSIAEDPSISKTAMRDGGDAPDEQGLPRYSTIANETTHRPEDTAPEVVEPAEESSLAPLQEVDPSAILESPSVDSPAPSTVQREPTQPAGTEASLPSFRKIMEIPSGDEKIRVFKDTREQFARIDNGLEDWIRRSSESLPEHADLIRANGRLPGGAPTGVLPPRNKFPKLSSLGNLSLPSSHEGSSQLGQNVEAKGKDFLHSAGVFGGKAGGAARGLFAKGKSKLRVGADKGKSSIFSGRRRSSQLSNDALSSDIDVTSVKSNPPASPSTSSRYSLQPVPRIPSFKFSGSRSFTSPSLDDGRMSPIPRAMSLDWGKQLKPLPEEVSPISRPGSSSSLRKAMMQFNLDENAGDVRDSGDLYSAYSHPSPRKGSFSIGGNDSQKEGQDTNSAVQGTVLGFENSRLNTVGAMDSLQRQLTALDVVTGASLSAVSSLSHDINQKSISAGSDAVSPRSLSPLHGEWSKRFSEDVAPPLATRGSSLEVSRDSNSARNSMPPRIHHISRFYRSGSTDQTSSASTQSVSKPNLDKVTSHERHAQGPVSPPLPHTTGLKSQYNDRRLSSDSQVSDMSKDEMDRIREKFDEDALYTQARDPSPTGSKVSALSEDQDKDLDAILEEKLGEAGLEEDLKKSQAMQQPRRASAPRRSSQPISVVRLSRLPQERRVSQSAESVKRYSRFSFESDRNALAEAMLVTGYGKARLVDSSREPNMASQVPETLGEEAPDEPPPPFDDPQAPYRPDEKDATVDERTSLGHNETPGPHVEYGLTEQNPPQYQPLRSHPLNSKPAQRENLFSPPHAHRDSHHSSISSLSNAVTNNNAPLLTIYPEPRLSRSKQHGSFDPNSQMPKTIEHENLVPQPSQSRWTDSRLARGTETGSTGNNSQSAGSGNLFGPGRREEDSFGSGDSMAVQAALSRNDLRAEPSPLHQESETASATSGNSFKVSVPFKNKIKFVGKRARGSSIDTPAAEEPAGSKAADKPKKSDKKVEGKRGPFNKISGIFNRPNPNQRVKQAEAKSRSSLNDLPPRDTQQVNVTWQRSHTLHASPTATAASQNVRQHSSPYPAPHHQPQQASLPNHGKGLPPPPGGYYAPSPPMDALQYPGYPPHPDTVGTYQPTYEQSYPTKTAHTFYAPEERHSRSSHSYSVGSPVSGSGSMGWHDASSPPEERGRNRAQDLRLRSRSPRSQPIRPADRYNHNVNYSDPIYHLGKFHAVTETPRIGDQSTPFPITLPDGMDRDQLSPRNSIQPEHLADIEKAVNPGLGLRPPGTTVQSVANYSTRDQASSRNPLALHMPQQHQYMPSPNESQIAVYPSENTQRGDRDQYYDDRSVVTKNVVPVELPVPRDDSSEEVVMSSTAYPGQEWQPSGYYGLTKSWDTVTGAGRGLGKEFLTAFALSGAKGACIDLSLPSATSSIDHITKHIQTEHPQVSTPTLKPYACDVTSESQVERTISSIVSDFGQIDVLVTAAGIVDNVPAEEYSYERWRKMLDINLDGTFLCAREVGKHMMEKKIKGGSIILVGSICGSVCVKPQKQSAYNASKGAVIMLAKSLATEWAPHSICVNSLSPGYMRTDLILDLLDKEGSELVDSWVEETPMRRIAHPSELRGTVVWIASEASSFLTGSDVIVDGGYTAY</sequence>
<feature type="region of interest" description="Disordered" evidence="4">
    <location>
        <begin position="1667"/>
        <end position="1729"/>
    </location>
</feature>
<dbReference type="OrthoDB" id="5151921at2759"/>
<feature type="compositionally biased region" description="Polar residues" evidence="4">
    <location>
        <begin position="1552"/>
        <end position="1590"/>
    </location>
</feature>
<keyword evidence="6" id="KW-1185">Reference proteome</keyword>
<feature type="compositionally biased region" description="Low complexity" evidence="4">
    <location>
        <begin position="1168"/>
        <end position="1186"/>
    </location>
</feature>
<feature type="region of interest" description="Disordered" evidence="4">
    <location>
        <begin position="1"/>
        <end position="637"/>
    </location>
</feature>
<feature type="region of interest" description="Disordered" evidence="4">
    <location>
        <begin position="1387"/>
        <end position="1442"/>
    </location>
</feature>
<feature type="compositionally biased region" description="Basic and acidic residues" evidence="4">
    <location>
        <begin position="443"/>
        <end position="454"/>
    </location>
</feature>
<evidence type="ECO:0000313" key="6">
    <source>
        <dbReference type="Proteomes" id="UP000054383"/>
    </source>
</evidence>
<dbReference type="FunFam" id="3.40.50.720:FF:000084">
    <property type="entry name" value="Short-chain dehydrogenase reductase"/>
    <property type="match status" value="1"/>
</dbReference>
<feature type="compositionally biased region" description="Low complexity" evidence="4">
    <location>
        <begin position="709"/>
        <end position="720"/>
    </location>
</feature>
<feature type="region of interest" description="Disordered" evidence="4">
    <location>
        <begin position="896"/>
        <end position="927"/>
    </location>
</feature>
<dbReference type="STRING" id="28573.A0A0U1M6R0"/>
<feature type="compositionally biased region" description="Polar residues" evidence="4">
    <location>
        <begin position="1409"/>
        <end position="1422"/>
    </location>
</feature>
<feature type="compositionally biased region" description="Basic and acidic residues" evidence="4">
    <location>
        <begin position="1274"/>
        <end position="1287"/>
    </location>
</feature>
<dbReference type="GO" id="GO:0016616">
    <property type="term" value="F:oxidoreductase activity, acting on the CH-OH group of donors, NAD or NADP as acceptor"/>
    <property type="evidence" value="ECO:0007669"/>
    <property type="project" value="UniProtKB-ARBA"/>
</dbReference>
<reference evidence="5 6" key="1">
    <citation type="submission" date="2015-04" db="EMBL/GenBank/DDBJ databases">
        <authorList>
            <person name="Syromyatnikov M.Y."/>
            <person name="Popov V.N."/>
        </authorList>
    </citation>
    <scope>NUCLEOTIDE SEQUENCE [LARGE SCALE GENOMIC DNA]</scope>
    <source>
        <strain evidence="5">WF-38-12</strain>
    </source>
</reference>
<evidence type="ECO:0000256" key="3">
    <source>
        <dbReference type="ARBA" id="ARBA00023002"/>
    </source>
</evidence>
<feature type="compositionally biased region" description="Pro residues" evidence="4">
    <location>
        <begin position="1615"/>
        <end position="1628"/>
    </location>
</feature>
<keyword evidence="2" id="KW-0521">NADP</keyword>
<dbReference type="PRINTS" id="PR00081">
    <property type="entry name" value="GDHRDH"/>
</dbReference>
<feature type="compositionally biased region" description="Polar residues" evidence="4">
    <location>
        <begin position="148"/>
        <end position="161"/>
    </location>
</feature>
<feature type="compositionally biased region" description="Basic and acidic residues" evidence="4">
    <location>
        <begin position="1698"/>
        <end position="1711"/>
    </location>
</feature>
<feature type="compositionally biased region" description="Polar residues" evidence="4">
    <location>
        <begin position="366"/>
        <end position="379"/>
    </location>
</feature>
<keyword evidence="3" id="KW-0560">Oxidoreductase</keyword>
<feature type="region of interest" description="Disordered" evidence="4">
    <location>
        <begin position="1240"/>
        <end position="1348"/>
    </location>
</feature>
<dbReference type="Proteomes" id="UP000054383">
    <property type="component" value="Unassembled WGS sequence"/>
</dbReference>
<dbReference type="InterPro" id="IPR036291">
    <property type="entry name" value="NAD(P)-bd_dom_sf"/>
</dbReference>
<dbReference type="EMBL" id="CVMT01000009">
    <property type="protein sequence ID" value="CRG91285.1"/>
    <property type="molecule type" value="Genomic_DNA"/>
</dbReference>
<organism evidence="5 6">
    <name type="scientific">Talaromyces islandicus</name>
    <name type="common">Penicillium islandicum</name>
    <dbReference type="NCBI Taxonomy" id="28573"/>
    <lineage>
        <taxon>Eukaryota</taxon>
        <taxon>Fungi</taxon>
        <taxon>Dikarya</taxon>
        <taxon>Ascomycota</taxon>
        <taxon>Pezizomycotina</taxon>
        <taxon>Eurotiomycetes</taxon>
        <taxon>Eurotiomycetidae</taxon>
        <taxon>Eurotiales</taxon>
        <taxon>Trichocomaceae</taxon>
        <taxon>Talaromyces</taxon>
        <taxon>Talaromyces sect. Islandici</taxon>
    </lineage>
</organism>
<feature type="compositionally biased region" description="Low complexity" evidence="4">
    <location>
        <begin position="1045"/>
        <end position="1060"/>
    </location>
</feature>
<feature type="compositionally biased region" description="Acidic residues" evidence="4">
    <location>
        <begin position="514"/>
        <end position="526"/>
    </location>
</feature>
<comment type="similarity">
    <text evidence="1">Belongs to the short-chain dehydrogenases/reductases (SDR) family.</text>
</comment>
<feature type="compositionally biased region" description="Basic and acidic residues" evidence="4">
    <location>
        <begin position="112"/>
        <end position="126"/>
    </location>
</feature>
<dbReference type="Gene3D" id="3.40.50.720">
    <property type="entry name" value="NAD(P)-binding Rossmann-like Domain"/>
    <property type="match status" value="1"/>
</dbReference>
<dbReference type="SUPFAM" id="SSF51735">
    <property type="entry name" value="NAD(P)-binding Rossmann-fold domains"/>
    <property type="match status" value="1"/>
</dbReference>
<dbReference type="PRINTS" id="PR00080">
    <property type="entry name" value="SDRFAMILY"/>
</dbReference>
<feature type="compositionally biased region" description="Polar residues" evidence="4">
    <location>
        <begin position="1015"/>
        <end position="1030"/>
    </location>
</feature>
<feature type="compositionally biased region" description="Polar residues" evidence="4">
    <location>
        <begin position="826"/>
        <end position="836"/>
    </location>
</feature>
<evidence type="ECO:0000256" key="2">
    <source>
        <dbReference type="ARBA" id="ARBA00022857"/>
    </source>
</evidence>
<feature type="compositionally biased region" description="Polar residues" evidence="4">
    <location>
        <begin position="391"/>
        <end position="407"/>
    </location>
</feature>
<dbReference type="InterPro" id="IPR002347">
    <property type="entry name" value="SDR_fam"/>
</dbReference>
<dbReference type="PANTHER" id="PTHR43008:SF14">
    <property type="entry name" value="DEHYDROGENASE ARBD, PUTATIVE-RELATED"/>
    <property type="match status" value="1"/>
</dbReference>
<feature type="compositionally biased region" description="Polar residues" evidence="4">
    <location>
        <begin position="14"/>
        <end position="26"/>
    </location>
</feature>
<evidence type="ECO:0000256" key="4">
    <source>
        <dbReference type="SAM" id="MobiDB-lite"/>
    </source>
</evidence>
<dbReference type="OMA" id="KVTSHER"/>
<feature type="compositionally biased region" description="Polar residues" evidence="4">
    <location>
        <begin position="783"/>
        <end position="814"/>
    </location>
</feature>
<feature type="region of interest" description="Disordered" evidence="4">
    <location>
        <begin position="1363"/>
        <end position="1382"/>
    </location>
</feature>
<feature type="region of interest" description="Disordered" evidence="4">
    <location>
        <begin position="1455"/>
        <end position="1475"/>
    </location>
</feature>
<feature type="region of interest" description="Disordered" evidence="4">
    <location>
        <begin position="760"/>
        <end position="844"/>
    </location>
</feature>
<protein>
    <submittedName>
        <fullName evidence="5">Serine-rich adhesin for platelets</fullName>
    </submittedName>
</protein>
<feature type="region of interest" description="Disordered" evidence="4">
    <location>
        <begin position="1489"/>
        <end position="1650"/>
    </location>
</feature>
<feature type="compositionally biased region" description="Basic and acidic residues" evidence="4">
    <location>
        <begin position="409"/>
        <end position="418"/>
    </location>
</feature>
<feature type="compositionally biased region" description="Basic and acidic residues" evidence="4">
    <location>
        <begin position="1510"/>
        <end position="1525"/>
    </location>
</feature>
<feature type="compositionally biased region" description="Polar residues" evidence="4">
    <location>
        <begin position="1465"/>
        <end position="1475"/>
    </location>
</feature>
<feature type="compositionally biased region" description="Polar residues" evidence="4">
    <location>
        <begin position="305"/>
        <end position="325"/>
    </location>
</feature>
<feature type="compositionally biased region" description="Low complexity" evidence="4">
    <location>
        <begin position="1591"/>
        <end position="1614"/>
    </location>
</feature>
<proteinExistence type="inferred from homology"/>
<feature type="compositionally biased region" description="Low complexity" evidence="4">
    <location>
        <begin position="228"/>
        <end position="243"/>
    </location>
</feature>
<feature type="region of interest" description="Disordered" evidence="4">
    <location>
        <begin position="683"/>
        <end position="732"/>
    </location>
</feature>
<dbReference type="PANTHER" id="PTHR43008">
    <property type="entry name" value="BENZIL REDUCTASE"/>
    <property type="match status" value="1"/>
</dbReference>
<dbReference type="Pfam" id="PF13561">
    <property type="entry name" value="adh_short_C2"/>
    <property type="match status" value="1"/>
</dbReference>
<feature type="region of interest" description="Disordered" evidence="4">
    <location>
        <begin position="1007"/>
        <end position="1145"/>
    </location>
</feature>
<feature type="compositionally biased region" description="Polar residues" evidence="4">
    <location>
        <begin position="71"/>
        <end position="104"/>
    </location>
</feature>
<gene>
    <name evidence="5" type="ORF">PISL3812_08333</name>
</gene>
<feature type="compositionally biased region" description="Acidic residues" evidence="4">
    <location>
        <begin position="48"/>
        <end position="65"/>
    </location>
</feature>
<feature type="compositionally biased region" description="Polar residues" evidence="4">
    <location>
        <begin position="178"/>
        <end position="203"/>
    </location>
</feature>
<evidence type="ECO:0000313" key="5">
    <source>
        <dbReference type="EMBL" id="CRG91285.1"/>
    </source>
</evidence>
<accession>A0A0U1M6R0</accession>
<name>A0A0U1M6R0_TALIS</name>
<feature type="compositionally biased region" description="Basic and acidic residues" evidence="4">
    <location>
        <begin position="1106"/>
        <end position="1120"/>
    </location>
</feature>
<feature type="compositionally biased region" description="Polar residues" evidence="4">
    <location>
        <begin position="495"/>
        <end position="504"/>
    </location>
</feature>
<feature type="compositionally biased region" description="Polar residues" evidence="4">
    <location>
        <begin position="616"/>
        <end position="628"/>
    </location>
</feature>
<dbReference type="GO" id="GO:0050664">
    <property type="term" value="F:oxidoreductase activity, acting on NAD(P)H, oxygen as acceptor"/>
    <property type="evidence" value="ECO:0007669"/>
    <property type="project" value="TreeGrafter"/>
</dbReference>
<feature type="compositionally biased region" description="Low complexity" evidence="4">
    <location>
        <begin position="1674"/>
        <end position="1686"/>
    </location>
</feature>
<feature type="region of interest" description="Disordered" evidence="4">
    <location>
        <begin position="1159"/>
        <end position="1211"/>
    </location>
</feature>